<comment type="function">
    <text evidence="1">Involved in the transposition of the insertion sequence.</text>
</comment>
<dbReference type="InterPro" id="IPR001584">
    <property type="entry name" value="Integrase_cat-core"/>
</dbReference>
<dbReference type="InterPro" id="IPR048020">
    <property type="entry name" value="Transpos_IS3"/>
</dbReference>
<dbReference type="STRING" id="494026.PGLA_18745"/>
<dbReference type="GO" id="GO:0015074">
    <property type="term" value="P:DNA integration"/>
    <property type="evidence" value="ECO:0007669"/>
    <property type="project" value="InterPro"/>
</dbReference>
<name>A0A169ZHA3_9BACL</name>
<dbReference type="SUPFAM" id="SSF53098">
    <property type="entry name" value="Ribonuclease H-like"/>
    <property type="match status" value="1"/>
</dbReference>
<dbReference type="Pfam" id="PF13276">
    <property type="entry name" value="HTH_21"/>
    <property type="match status" value="1"/>
</dbReference>
<proteinExistence type="predicted"/>
<dbReference type="InterPro" id="IPR012337">
    <property type="entry name" value="RNaseH-like_sf"/>
</dbReference>
<organism evidence="3 4">
    <name type="scientific">Paenibacillus glacialis</name>
    <dbReference type="NCBI Taxonomy" id="494026"/>
    <lineage>
        <taxon>Bacteria</taxon>
        <taxon>Bacillati</taxon>
        <taxon>Bacillota</taxon>
        <taxon>Bacilli</taxon>
        <taxon>Bacillales</taxon>
        <taxon>Paenibacillaceae</taxon>
        <taxon>Paenibacillus</taxon>
    </lineage>
</organism>
<dbReference type="InterPro" id="IPR025948">
    <property type="entry name" value="HTH-like_dom"/>
</dbReference>
<dbReference type="Pfam" id="PF13333">
    <property type="entry name" value="rve_2"/>
    <property type="match status" value="1"/>
</dbReference>
<dbReference type="GO" id="GO:0003676">
    <property type="term" value="F:nucleic acid binding"/>
    <property type="evidence" value="ECO:0007669"/>
    <property type="project" value="InterPro"/>
</dbReference>
<dbReference type="AlphaFoldDB" id="A0A169ZHA3"/>
<evidence type="ECO:0000313" key="4">
    <source>
        <dbReference type="Proteomes" id="UP000076967"/>
    </source>
</evidence>
<dbReference type="EMBL" id="LVJH01000041">
    <property type="protein sequence ID" value="OAB39812.1"/>
    <property type="molecule type" value="Genomic_DNA"/>
</dbReference>
<dbReference type="NCBIfam" id="NF033516">
    <property type="entry name" value="transpos_IS3"/>
    <property type="match status" value="1"/>
</dbReference>
<sequence>MLSKQERYQVIEELRGLHGITRLLAIAGIPRASYYKWRATTRSQHIERQARDHEIKEHMMAIHSVHSYFGYPRMMTALWEAGYRVNHKKVARLMKELSIQSVIRKKRQRFNYTPSVVFPNRLKRQFHATGPQQKMVTDITYISDGTRFYYLSVIQDLFNNEIVAWQLSDRNDVKLVLDTIDQWTRKRDVSEAVLHSDQGFQYTSQAYNKRLEAFSVKGSHSRKATCLDNACIESFFSHLKTEKLYLHQCNSEAEIHQAVEDYIYFYNYQRFQAKLKQRAPIEYRHALAA</sequence>
<accession>A0A169ZHA3</accession>
<dbReference type="Proteomes" id="UP000076967">
    <property type="component" value="Unassembled WGS sequence"/>
</dbReference>
<feature type="domain" description="Integrase catalytic" evidence="2">
    <location>
        <begin position="127"/>
        <end position="288"/>
    </location>
</feature>
<dbReference type="InterPro" id="IPR050900">
    <property type="entry name" value="Transposase_IS3/IS150/IS904"/>
</dbReference>
<evidence type="ECO:0000313" key="3">
    <source>
        <dbReference type="EMBL" id="OAB39812.1"/>
    </source>
</evidence>
<dbReference type="PANTHER" id="PTHR46889">
    <property type="entry name" value="TRANSPOSASE INSF FOR INSERTION SEQUENCE IS3B-RELATED"/>
    <property type="match status" value="1"/>
</dbReference>
<dbReference type="Pfam" id="PF00665">
    <property type="entry name" value="rve"/>
    <property type="match status" value="1"/>
</dbReference>
<dbReference type="PROSITE" id="PS50994">
    <property type="entry name" value="INTEGRASE"/>
    <property type="match status" value="1"/>
</dbReference>
<dbReference type="PANTHER" id="PTHR46889:SF4">
    <property type="entry name" value="TRANSPOSASE INSO FOR INSERTION SEQUENCE ELEMENT IS911B-RELATED"/>
    <property type="match status" value="1"/>
</dbReference>
<dbReference type="InterPro" id="IPR036397">
    <property type="entry name" value="RNaseH_sf"/>
</dbReference>
<protein>
    <recommendedName>
        <fullName evidence="2">Integrase catalytic domain-containing protein</fullName>
    </recommendedName>
</protein>
<reference evidence="3 4" key="1">
    <citation type="submission" date="2016-03" db="EMBL/GenBank/DDBJ databases">
        <title>Draft genome sequence of Paenibacillus glacialis DSM 22343.</title>
        <authorList>
            <person name="Shin S.-K."/>
            <person name="Yi H."/>
        </authorList>
    </citation>
    <scope>NUCLEOTIDE SEQUENCE [LARGE SCALE GENOMIC DNA]</scope>
    <source>
        <strain evidence="3 4">DSM 22343</strain>
    </source>
</reference>
<evidence type="ECO:0000256" key="1">
    <source>
        <dbReference type="ARBA" id="ARBA00002286"/>
    </source>
</evidence>
<gene>
    <name evidence="3" type="ORF">PGLA_18745</name>
</gene>
<dbReference type="Gene3D" id="3.30.420.10">
    <property type="entry name" value="Ribonuclease H-like superfamily/Ribonuclease H"/>
    <property type="match status" value="1"/>
</dbReference>
<evidence type="ECO:0000259" key="2">
    <source>
        <dbReference type="PROSITE" id="PS50994"/>
    </source>
</evidence>
<comment type="caution">
    <text evidence="3">The sequence shown here is derived from an EMBL/GenBank/DDBJ whole genome shotgun (WGS) entry which is preliminary data.</text>
</comment>
<keyword evidence="4" id="KW-1185">Reference proteome</keyword>